<evidence type="ECO:0000256" key="2">
    <source>
        <dbReference type="ARBA" id="ARBA00022679"/>
    </source>
</evidence>
<feature type="domain" description="Sulfotransferase" evidence="3">
    <location>
        <begin position="142"/>
        <end position="255"/>
    </location>
</feature>
<name>A0A7J6E5L1_CANSA</name>
<accession>A0A7J6E5L1</accession>
<evidence type="ECO:0000313" key="4">
    <source>
        <dbReference type="EMBL" id="KAF4353652.1"/>
    </source>
</evidence>
<protein>
    <recommendedName>
        <fullName evidence="3">Sulfotransferase domain-containing protein</fullName>
    </recommendedName>
</protein>
<dbReference type="AlphaFoldDB" id="A0A7J6E5L1"/>
<comment type="similarity">
    <text evidence="1">Belongs to the sulfotransferase 1 family.</text>
</comment>
<dbReference type="GO" id="GO:0008146">
    <property type="term" value="F:sulfotransferase activity"/>
    <property type="evidence" value="ECO:0007669"/>
    <property type="project" value="InterPro"/>
</dbReference>
<evidence type="ECO:0000259" key="3">
    <source>
        <dbReference type="Pfam" id="PF00685"/>
    </source>
</evidence>
<dbReference type="SUPFAM" id="SSF52540">
    <property type="entry name" value="P-loop containing nucleoside triphosphate hydrolases"/>
    <property type="match status" value="4"/>
</dbReference>
<feature type="domain" description="Sulfotransferase" evidence="3">
    <location>
        <begin position="340"/>
        <end position="503"/>
    </location>
</feature>
<dbReference type="InterPro" id="IPR027417">
    <property type="entry name" value="P-loop_NTPase"/>
</dbReference>
<keyword evidence="2" id="KW-0808">Transferase</keyword>
<evidence type="ECO:0000313" key="5">
    <source>
        <dbReference type="Proteomes" id="UP000583929"/>
    </source>
</evidence>
<dbReference type="InterPro" id="IPR000863">
    <property type="entry name" value="Sulfotransferase_dom"/>
</dbReference>
<dbReference type="Proteomes" id="UP000583929">
    <property type="component" value="Unassembled WGS sequence"/>
</dbReference>
<dbReference type="EMBL" id="JAATIQ010000498">
    <property type="protein sequence ID" value="KAF4353652.1"/>
    <property type="molecule type" value="Genomic_DNA"/>
</dbReference>
<dbReference type="PANTHER" id="PTHR11783">
    <property type="entry name" value="SULFOTRANSFERASE SULT"/>
    <property type="match status" value="1"/>
</dbReference>
<sequence>MPYKILFLKYEELKKDDVFFIKKIADSLGFPFSKEEEHCGVPQRIVQLCSFENLKNMDVNKTGKRPTYWDNNFLYNMERDDEKIDEILTKLEKIKDPVGDIYRYNYQGFWIQAFTLKGLIPFQTQFEARDDDIILASCPKSGFWKASLEMPHKILFLKYEELKKDEVFFIKRIADFLGFPFSKEEEHCGVPQQIEQLCSFQSLKNMDVNKTGKHSLGMSNSSFFRKGEIGDWVNYLTPQMAERGKKLIQEKFGESDDEKIDEILTKLEKIKDPVGDIYRYNYQGFWIEAFTLKGLIPFQTQFEARDDDIILASCPKSAKTFEYTHSLSFITTIHQGLSLNPLDVFVSHWHFAHRFSGEDDIEPCHLEECFDMFCKGIHAFGPFWDHILGFWKASLEMPRKILFLKYEELMKNDIFFIKKIAHFLGFHFSKEEEHCGVPQQIEQLCSFENLKNINVNKTGKHSLEMSNSSFFRKGEIGDWVNYLTPQMAEHGKKLIQEKIGESGLMDEKIDEILAKLEKIKDPVGDICRYNYQGFWIQEFSLKGTTWLKSLIFSIVNRNNNNNINPLFTTNPHDLIPLLELSLPMETMIKPRLLSTHTPYSSLPQSIKYSHCKIVYICRNPLDVFVSHWHFSHKLYGENNIEPYHLEECFDMFCKGIHAFGPFWDHILGFWKASLEMPHKILFLKYEELKKDVVFFIKMIADFLEFPFSKEEEHCGVPQQIEQLCCFENLKNMDVNKTGKRPIGMSNSSFFRKGETGDWVNYLTPQMAERGKKLIQEKFGEFGLVFDFLD</sequence>
<evidence type="ECO:0000256" key="1">
    <source>
        <dbReference type="ARBA" id="ARBA00005771"/>
    </source>
</evidence>
<reference evidence="4 5" key="1">
    <citation type="journal article" date="2020" name="bioRxiv">
        <title>Sequence and annotation of 42 cannabis genomes reveals extensive copy number variation in cannabinoid synthesis and pathogen resistance genes.</title>
        <authorList>
            <person name="Mckernan K.J."/>
            <person name="Helbert Y."/>
            <person name="Kane L.T."/>
            <person name="Ebling H."/>
            <person name="Zhang L."/>
            <person name="Liu B."/>
            <person name="Eaton Z."/>
            <person name="Mclaughlin S."/>
            <person name="Kingan S."/>
            <person name="Baybayan P."/>
            <person name="Concepcion G."/>
            <person name="Jordan M."/>
            <person name="Riva A."/>
            <person name="Barbazuk W."/>
            <person name="Harkins T."/>
        </authorList>
    </citation>
    <scope>NUCLEOTIDE SEQUENCE [LARGE SCALE GENOMIC DNA]</scope>
    <source>
        <strain evidence="5">cv. Jamaican Lion 4</strain>
        <tissue evidence="4">Leaf</tissue>
    </source>
</reference>
<proteinExistence type="inferred from homology"/>
<feature type="domain" description="Sulfotransferase" evidence="3">
    <location>
        <begin position="2"/>
        <end position="65"/>
    </location>
</feature>
<keyword evidence="5" id="KW-1185">Reference proteome</keyword>
<feature type="domain" description="Sulfotransferase" evidence="3">
    <location>
        <begin position="543"/>
        <end position="782"/>
    </location>
</feature>
<dbReference type="Gene3D" id="3.40.50.300">
    <property type="entry name" value="P-loop containing nucleotide triphosphate hydrolases"/>
    <property type="match status" value="6"/>
</dbReference>
<comment type="caution">
    <text evidence="4">The sequence shown here is derived from an EMBL/GenBank/DDBJ whole genome shotgun (WGS) entry which is preliminary data.</text>
</comment>
<organism evidence="4 5">
    <name type="scientific">Cannabis sativa</name>
    <name type="common">Hemp</name>
    <name type="synonym">Marijuana</name>
    <dbReference type="NCBI Taxonomy" id="3483"/>
    <lineage>
        <taxon>Eukaryota</taxon>
        <taxon>Viridiplantae</taxon>
        <taxon>Streptophyta</taxon>
        <taxon>Embryophyta</taxon>
        <taxon>Tracheophyta</taxon>
        <taxon>Spermatophyta</taxon>
        <taxon>Magnoliopsida</taxon>
        <taxon>eudicotyledons</taxon>
        <taxon>Gunneridae</taxon>
        <taxon>Pentapetalae</taxon>
        <taxon>rosids</taxon>
        <taxon>fabids</taxon>
        <taxon>Rosales</taxon>
        <taxon>Cannabaceae</taxon>
        <taxon>Cannabis</taxon>
    </lineage>
</organism>
<gene>
    <name evidence="4" type="ORF">G4B88_023016</name>
</gene>
<dbReference type="Pfam" id="PF00685">
    <property type="entry name" value="Sulfotransfer_1"/>
    <property type="match status" value="4"/>
</dbReference>